<organism evidence="2 3">
    <name type="scientific">Elysia crispata</name>
    <name type="common">lettuce slug</name>
    <dbReference type="NCBI Taxonomy" id="231223"/>
    <lineage>
        <taxon>Eukaryota</taxon>
        <taxon>Metazoa</taxon>
        <taxon>Spiralia</taxon>
        <taxon>Lophotrochozoa</taxon>
        <taxon>Mollusca</taxon>
        <taxon>Gastropoda</taxon>
        <taxon>Heterobranchia</taxon>
        <taxon>Euthyneura</taxon>
        <taxon>Panpulmonata</taxon>
        <taxon>Sacoglossa</taxon>
        <taxon>Placobranchoidea</taxon>
        <taxon>Plakobranchidae</taxon>
        <taxon>Elysia</taxon>
    </lineage>
</organism>
<proteinExistence type="predicted"/>
<dbReference type="EMBL" id="JAWDGP010004170">
    <property type="protein sequence ID" value="KAK3767158.1"/>
    <property type="molecule type" value="Genomic_DNA"/>
</dbReference>
<accession>A0AAE1DF53</accession>
<feature type="compositionally biased region" description="Polar residues" evidence="1">
    <location>
        <begin position="9"/>
        <end position="22"/>
    </location>
</feature>
<evidence type="ECO:0000313" key="3">
    <source>
        <dbReference type="Proteomes" id="UP001283361"/>
    </source>
</evidence>
<sequence>MTLIRLAGRNQSSTGIYSTSGDGRSDVHVTPLGDTVHGRRQEPCSQDVQRKLSVSAKFIRPFLYRALDS</sequence>
<evidence type="ECO:0000313" key="2">
    <source>
        <dbReference type="EMBL" id="KAK3767158.1"/>
    </source>
</evidence>
<dbReference type="AlphaFoldDB" id="A0AAE1DF53"/>
<reference evidence="2" key="1">
    <citation type="journal article" date="2023" name="G3 (Bethesda)">
        <title>A reference genome for the long-term kleptoplast-retaining sea slug Elysia crispata morphotype clarki.</title>
        <authorList>
            <person name="Eastman K.E."/>
            <person name="Pendleton A.L."/>
            <person name="Shaikh M.A."/>
            <person name="Suttiyut T."/>
            <person name="Ogas R."/>
            <person name="Tomko P."/>
            <person name="Gavelis G."/>
            <person name="Widhalm J.R."/>
            <person name="Wisecaver J.H."/>
        </authorList>
    </citation>
    <scope>NUCLEOTIDE SEQUENCE</scope>
    <source>
        <strain evidence="2">ECLA1</strain>
    </source>
</reference>
<name>A0AAE1DF53_9GAST</name>
<gene>
    <name evidence="2" type="ORF">RRG08_018029</name>
</gene>
<dbReference type="Proteomes" id="UP001283361">
    <property type="component" value="Unassembled WGS sequence"/>
</dbReference>
<protein>
    <submittedName>
        <fullName evidence="2">Uncharacterized protein</fullName>
    </submittedName>
</protein>
<keyword evidence="3" id="KW-1185">Reference proteome</keyword>
<evidence type="ECO:0000256" key="1">
    <source>
        <dbReference type="SAM" id="MobiDB-lite"/>
    </source>
</evidence>
<comment type="caution">
    <text evidence="2">The sequence shown here is derived from an EMBL/GenBank/DDBJ whole genome shotgun (WGS) entry which is preliminary data.</text>
</comment>
<feature type="region of interest" description="Disordered" evidence="1">
    <location>
        <begin position="1"/>
        <end position="48"/>
    </location>
</feature>